<dbReference type="Proteomes" id="UP001207605">
    <property type="component" value="Unassembled WGS sequence"/>
</dbReference>
<accession>A0ABT2S365</accession>
<comment type="caution">
    <text evidence="1">The sequence shown here is derived from an EMBL/GenBank/DDBJ whole genome shotgun (WGS) entry which is preliminary data.</text>
</comment>
<dbReference type="EMBL" id="JAOQJV010000001">
    <property type="protein sequence ID" value="MCU6699006.1"/>
    <property type="molecule type" value="Genomic_DNA"/>
</dbReference>
<keyword evidence="2" id="KW-1185">Reference proteome</keyword>
<dbReference type="RefSeq" id="WP_262580743.1">
    <property type="nucleotide sequence ID" value="NZ_JAOQJV010000001.1"/>
</dbReference>
<evidence type="ECO:0000313" key="2">
    <source>
        <dbReference type="Proteomes" id="UP001207605"/>
    </source>
</evidence>
<gene>
    <name evidence="1" type="ORF">OCV65_01930</name>
</gene>
<reference evidence="1 2" key="1">
    <citation type="journal article" date="2021" name="ISME Commun">
        <title>Automated analysis of genomic sequences facilitates high-throughput and comprehensive description of bacteria.</title>
        <authorList>
            <person name="Hitch T.C.A."/>
        </authorList>
    </citation>
    <scope>NUCLEOTIDE SEQUENCE [LARGE SCALE GENOMIC DNA]</scope>
    <source>
        <strain evidence="1 2">Sanger_02</strain>
    </source>
</reference>
<organism evidence="1 2">
    <name type="scientific">Dorea ammoniilytica</name>
    <dbReference type="NCBI Taxonomy" id="2981788"/>
    <lineage>
        <taxon>Bacteria</taxon>
        <taxon>Bacillati</taxon>
        <taxon>Bacillota</taxon>
        <taxon>Clostridia</taxon>
        <taxon>Lachnospirales</taxon>
        <taxon>Lachnospiraceae</taxon>
        <taxon>Dorea</taxon>
    </lineage>
</organism>
<protein>
    <submittedName>
        <fullName evidence="1">Uncharacterized protein</fullName>
    </submittedName>
</protein>
<proteinExistence type="predicted"/>
<name>A0ABT2S365_9FIRM</name>
<evidence type="ECO:0000313" key="1">
    <source>
        <dbReference type="EMBL" id="MCU6699006.1"/>
    </source>
</evidence>
<sequence length="184" mass="21692">MKKSENARSVFAESFHPFVQKYSNDIVKCAERIIKEICYKPYSFEITADTLNVVLDGGYYDARYQETMDYIFYKESYAESYHDGGGSGSTRWCVYASLNVANKAELTDEIERKKCPALPNSVQLPCCRGYWEENGHVYLVEPWGLTGVFEYYCQVEERWDYASEKEEWEIGVPYDRKMRYYWGF</sequence>